<dbReference type="Proteomes" id="UP000079169">
    <property type="component" value="Unplaced"/>
</dbReference>
<evidence type="ECO:0000313" key="2">
    <source>
        <dbReference type="Proteomes" id="UP000079169"/>
    </source>
</evidence>
<evidence type="ECO:0000256" key="1">
    <source>
        <dbReference type="SAM" id="MobiDB-lite"/>
    </source>
</evidence>
<reference evidence="3" key="1">
    <citation type="submission" date="2025-08" db="UniProtKB">
        <authorList>
            <consortium name="RefSeq"/>
        </authorList>
    </citation>
    <scope>IDENTIFICATION</scope>
</reference>
<dbReference type="PaxDb" id="121845-A0A3Q0J964"/>
<feature type="non-terminal residue" evidence="3">
    <location>
        <position position="1"/>
    </location>
</feature>
<gene>
    <name evidence="3" type="primary">LOC113470628</name>
</gene>
<dbReference type="KEGG" id="dci:113470628"/>
<dbReference type="GeneID" id="113470628"/>
<feature type="region of interest" description="Disordered" evidence="1">
    <location>
        <begin position="1"/>
        <end position="72"/>
    </location>
</feature>
<keyword evidence="2" id="KW-1185">Reference proteome</keyword>
<organism evidence="2 3">
    <name type="scientific">Diaphorina citri</name>
    <name type="common">Asian citrus psyllid</name>
    <dbReference type="NCBI Taxonomy" id="121845"/>
    <lineage>
        <taxon>Eukaryota</taxon>
        <taxon>Metazoa</taxon>
        <taxon>Ecdysozoa</taxon>
        <taxon>Arthropoda</taxon>
        <taxon>Hexapoda</taxon>
        <taxon>Insecta</taxon>
        <taxon>Pterygota</taxon>
        <taxon>Neoptera</taxon>
        <taxon>Paraneoptera</taxon>
        <taxon>Hemiptera</taxon>
        <taxon>Sternorrhyncha</taxon>
        <taxon>Psylloidea</taxon>
        <taxon>Psyllidae</taxon>
        <taxon>Diaphorininae</taxon>
        <taxon>Diaphorina</taxon>
    </lineage>
</organism>
<protein>
    <submittedName>
        <fullName evidence="3">Uncharacterized protein LOC113470628</fullName>
    </submittedName>
</protein>
<name>A0A3Q0J964_DIACI</name>
<dbReference type="STRING" id="121845.A0A3Q0J964"/>
<dbReference type="AlphaFoldDB" id="A0A3Q0J964"/>
<accession>A0A3Q0J964</accession>
<sequence>SPQGHGRTLDARNHNIAEVTPSSGGGKTSGVSKRDNEGAPLKSGTVADLDEDMEKGEGEGAPIVPPTKESGASVRLEYQRQQLISERQQFHLEQLKAAEILTF</sequence>
<dbReference type="RefSeq" id="XP_026685004.1">
    <property type="nucleotide sequence ID" value="XM_026829203.1"/>
</dbReference>
<evidence type="ECO:0000313" key="3">
    <source>
        <dbReference type="RefSeq" id="XP_026685004.1"/>
    </source>
</evidence>
<proteinExistence type="predicted"/>